<dbReference type="Pfam" id="PF18383">
    <property type="entry name" value="IFT81_CH"/>
    <property type="match status" value="1"/>
</dbReference>
<feature type="domain" description="IFT81 calponin homology" evidence="7">
    <location>
        <begin position="3"/>
        <end position="80"/>
    </location>
</feature>
<accession>A0AAW2EKZ4</accession>
<dbReference type="InterPro" id="IPR029600">
    <property type="entry name" value="IFT81"/>
</dbReference>
<comment type="caution">
    <text evidence="8">The sequence shown here is derived from an EMBL/GenBank/DDBJ whole genome shotgun (WGS) entry which is preliminary data.</text>
</comment>
<evidence type="ECO:0000259" key="7">
    <source>
        <dbReference type="Pfam" id="PF18383"/>
    </source>
</evidence>
<dbReference type="GO" id="GO:0060271">
    <property type="term" value="P:cilium assembly"/>
    <property type="evidence" value="ECO:0007669"/>
    <property type="project" value="InterPro"/>
</dbReference>
<reference evidence="8 9" key="1">
    <citation type="submission" date="2023-03" db="EMBL/GenBank/DDBJ databases">
        <title>High recombination rates correlate with genetic variation in Cardiocondyla obscurior ants.</title>
        <authorList>
            <person name="Errbii M."/>
        </authorList>
    </citation>
    <scope>NUCLEOTIDE SEQUENCE [LARGE SCALE GENOMIC DNA]</scope>
    <source>
        <strain evidence="8">Alpha-2009</strain>
        <tissue evidence="8">Whole body</tissue>
    </source>
</reference>
<sequence length="85" mass="9720">MSENVKFIVTEVNKLLGRNYNLIGFNALSAEDLLQILCSVLMKIQQQDNSDTDVKLDSPEENSIYILTTLRILNYQPDVDPVTFR</sequence>
<organism evidence="8 9">
    <name type="scientific">Cardiocondyla obscurior</name>
    <dbReference type="NCBI Taxonomy" id="286306"/>
    <lineage>
        <taxon>Eukaryota</taxon>
        <taxon>Metazoa</taxon>
        <taxon>Ecdysozoa</taxon>
        <taxon>Arthropoda</taxon>
        <taxon>Hexapoda</taxon>
        <taxon>Insecta</taxon>
        <taxon>Pterygota</taxon>
        <taxon>Neoptera</taxon>
        <taxon>Endopterygota</taxon>
        <taxon>Hymenoptera</taxon>
        <taxon>Apocrita</taxon>
        <taxon>Aculeata</taxon>
        <taxon>Formicoidea</taxon>
        <taxon>Formicidae</taxon>
        <taxon>Myrmicinae</taxon>
        <taxon>Cardiocondyla</taxon>
    </lineage>
</organism>
<dbReference type="AlphaFoldDB" id="A0AAW2EKZ4"/>
<dbReference type="Proteomes" id="UP001430953">
    <property type="component" value="Unassembled WGS sequence"/>
</dbReference>
<dbReference type="EMBL" id="JADYXP020000021">
    <property type="protein sequence ID" value="KAL0103448.1"/>
    <property type="molecule type" value="Genomic_DNA"/>
</dbReference>
<keyword evidence="4" id="KW-0969">Cilium</keyword>
<evidence type="ECO:0000256" key="6">
    <source>
        <dbReference type="ARBA" id="ARBA00043983"/>
    </source>
</evidence>
<dbReference type="GO" id="GO:0036064">
    <property type="term" value="C:ciliary basal body"/>
    <property type="evidence" value="ECO:0007669"/>
    <property type="project" value="TreeGrafter"/>
</dbReference>
<evidence type="ECO:0000313" key="8">
    <source>
        <dbReference type="EMBL" id="KAL0103448.1"/>
    </source>
</evidence>
<evidence type="ECO:0000256" key="3">
    <source>
        <dbReference type="ARBA" id="ARBA00023054"/>
    </source>
</evidence>
<evidence type="ECO:0000313" key="9">
    <source>
        <dbReference type="Proteomes" id="UP001430953"/>
    </source>
</evidence>
<keyword evidence="3" id="KW-0175">Coiled coil</keyword>
<evidence type="ECO:0000256" key="4">
    <source>
        <dbReference type="ARBA" id="ARBA00023069"/>
    </source>
</evidence>
<dbReference type="GO" id="GO:0042073">
    <property type="term" value="P:intraciliary transport"/>
    <property type="evidence" value="ECO:0007669"/>
    <property type="project" value="InterPro"/>
</dbReference>
<comment type="subcellular location">
    <subcellularLocation>
        <location evidence="1">Cell projection</location>
        <location evidence="1">Cilium</location>
    </subcellularLocation>
</comment>
<dbReference type="GO" id="GO:0030992">
    <property type="term" value="C:intraciliary transport particle B"/>
    <property type="evidence" value="ECO:0007669"/>
    <property type="project" value="InterPro"/>
</dbReference>
<keyword evidence="5" id="KW-0966">Cell projection</keyword>
<dbReference type="InterPro" id="IPR041146">
    <property type="entry name" value="IFT81_CH"/>
</dbReference>
<evidence type="ECO:0000256" key="1">
    <source>
        <dbReference type="ARBA" id="ARBA00004138"/>
    </source>
</evidence>
<protein>
    <recommendedName>
        <fullName evidence="7">IFT81 calponin homology domain-containing protein</fullName>
    </recommendedName>
</protein>
<keyword evidence="9" id="KW-1185">Reference proteome</keyword>
<keyword evidence="2" id="KW-0970">Cilium biogenesis/degradation</keyword>
<dbReference type="Gene3D" id="1.10.418.70">
    <property type="entry name" value="Intraflagellar transport protein 81, N-terminal domain"/>
    <property type="match status" value="1"/>
</dbReference>
<dbReference type="GO" id="GO:0015631">
    <property type="term" value="F:tubulin binding"/>
    <property type="evidence" value="ECO:0007669"/>
    <property type="project" value="InterPro"/>
</dbReference>
<evidence type="ECO:0000256" key="2">
    <source>
        <dbReference type="ARBA" id="ARBA00022794"/>
    </source>
</evidence>
<gene>
    <name evidence="8" type="ORF">PUN28_017601</name>
</gene>
<comment type="similarity">
    <text evidence="6">Belongs to the IFT81 family.</text>
</comment>
<proteinExistence type="inferred from homology"/>
<name>A0AAW2EKZ4_9HYME</name>
<evidence type="ECO:0000256" key="5">
    <source>
        <dbReference type="ARBA" id="ARBA00023273"/>
    </source>
</evidence>
<dbReference type="InterPro" id="IPR043016">
    <property type="entry name" value="IFT81_N_sf"/>
</dbReference>
<dbReference type="PANTHER" id="PTHR15614">
    <property type="entry name" value="INTRAFLAGELLAR TRANSPORT PROTEIN 81 HOMOLOG"/>
    <property type="match status" value="1"/>
</dbReference>
<dbReference type="PANTHER" id="PTHR15614:SF2">
    <property type="entry name" value="INTRAFLAGELLAR TRANSPORT PROTEIN 81 HOMOLOG"/>
    <property type="match status" value="1"/>
</dbReference>